<keyword evidence="4 8" id="KW-0812">Transmembrane</keyword>
<keyword evidence="7 8" id="KW-0998">Cell outer membrane</keyword>
<accession>A0A413ESV4</accession>
<keyword evidence="5 9" id="KW-0798">TonB box</keyword>
<dbReference type="InterPro" id="IPR036942">
    <property type="entry name" value="Beta-barrel_TonB_sf"/>
</dbReference>
<dbReference type="EMBL" id="QSBI01000009">
    <property type="protein sequence ID" value="RGX10632.1"/>
    <property type="molecule type" value="Genomic_DNA"/>
</dbReference>
<evidence type="ECO:0000256" key="3">
    <source>
        <dbReference type="ARBA" id="ARBA00022452"/>
    </source>
</evidence>
<dbReference type="Pfam" id="PF13715">
    <property type="entry name" value="CarbopepD_reg_2"/>
    <property type="match status" value="1"/>
</dbReference>
<feature type="domain" description="TonB-dependent receptor plug" evidence="11">
    <location>
        <begin position="124"/>
        <end position="239"/>
    </location>
</feature>
<protein>
    <submittedName>
        <fullName evidence="12">TonB-dependent receptor</fullName>
    </submittedName>
</protein>
<keyword evidence="2 8" id="KW-0813">Transport</keyword>
<dbReference type="NCBIfam" id="TIGR04057">
    <property type="entry name" value="SusC_RagA_signa"/>
    <property type="match status" value="1"/>
</dbReference>
<dbReference type="FunFam" id="2.170.130.10:FF:000008">
    <property type="entry name" value="SusC/RagA family TonB-linked outer membrane protein"/>
    <property type="match status" value="1"/>
</dbReference>
<dbReference type="AlphaFoldDB" id="A0A413ESV4"/>
<evidence type="ECO:0000256" key="4">
    <source>
        <dbReference type="ARBA" id="ARBA00022692"/>
    </source>
</evidence>
<keyword evidence="6 8" id="KW-0472">Membrane</keyword>
<proteinExistence type="inferred from homology"/>
<evidence type="ECO:0000256" key="2">
    <source>
        <dbReference type="ARBA" id="ARBA00022448"/>
    </source>
</evidence>
<sequence length="984" mass="108836">MVNAYGASEVKTWLMGVLLSILLLPASVYAQTQRTVTGTVVDEMGESIIGASVKVANAPVGVITDFDGKFTLKVPSKTKQLIISYVGYITQTVDITSDVIHVKMRTDNQLLEEVVVVGYGVTRKSDLTGSVSTVKADDFNGGIVNSAEQLINGKVSGVQIMSSGGSPSAGNTIRIRGGASLNASNDPLIVVDGVPLESGGITGSGNFMSMINPADIESMTVLKDASSTAIYGSRASNGVLLITTKKGGKDRLKVSFVTNNSLSTKTKVSDVLDADQFKSVITTQGTNTQKSLLGDARTNWTDEIFHTAFATDNNVSVSGRVGMLPFRVSVGYLNQEGILQSDRVERYTGSLVLNPSFFDDHLKLTLNAKGSVSETRFADSGAIYGAASFNPTMPVHSANGAFGGYFESVSPGGVPDATLNPVGRLDYISHKAEVKRMIGNFDVDYKFHFLPELKAHVSLGLDYAEGWGVYYCPEGVGLNYEIGGTNNKYGPQTNTNKLFTAYLNYNKNIESIKSNFDITAGYDYQYWKSKTAEYDEYNVYGEVQKSVAPTDQRHLLISWYGRLNYSFDSRYLLTATMRSDGTSRFSPDNRWGYFPSVGLGWRVDEEKFMKGISWLDNLKLRVSYGETGQQDINNNYGYMPVYNISNPGAYYLMGGEYIPMYRPQGYIGDLKWETTTSWNYGFDFSVLDNRLSGSFDYYTRKTKDLLAEVPVPAGANFNSRMTTNVGNVDSRGVELNINATPIATKDFNWDVSFNATWQTMKVKNLSLAPGTTTVNTLTGPTFDSYSIQVLSEGYEPYMFYLYHQLYDDNGKPIEGMYADITGDGVIDNNDRYRCKSPTPDWILGFSTNLTWKKWTLGFGLRANIGNYVYNGNAMNMGAWETVSFNTYQINNLNRSYLETGFQHRQRLSDYYLENASFLKMDNISLRYTFGKLASWCSNLYVSAMIQNVFTITKYSGVDPEVPNGCDNSFYPRPRTYSVSVGIDF</sequence>
<comment type="subcellular location">
    <subcellularLocation>
        <location evidence="1 8">Cell outer membrane</location>
        <topology evidence="1 8">Multi-pass membrane protein</topology>
    </subcellularLocation>
</comment>
<keyword evidence="12" id="KW-0675">Receptor</keyword>
<dbReference type="SUPFAM" id="SSF56935">
    <property type="entry name" value="Porins"/>
    <property type="match status" value="1"/>
</dbReference>
<dbReference type="Gene3D" id="2.40.170.20">
    <property type="entry name" value="TonB-dependent receptor, beta-barrel domain"/>
    <property type="match status" value="1"/>
</dbReference>
<dbReference type="Pfam" id="PF00593">
    <property type="entry name" value="TonB_dep_Rec_b-barrel"/>
    <property type="match status" value="1"/>
</dbReference>
<dbReference type="GO" id="GO:0009279">
    <property type="term" value="C:cell outer membrane"/>
    <property type="evidence" value="ECO:0007669"/>
    <property type="project" value="UniProtKB-SubCell"/>
</dbReference>
<dbReference type="InterPro" id="IPR037066">
    <property type="entry name" value="Plug_dom_sf"/>
</dbReference>
<comment type="caution">
    <text evidence="12">The sequence shown here is derived from an EMBL/GenBank/DDBJ whole genome shotgun (WGS) entry which is preliminary data.</text>
</comment>
<evidence type="ECO:0000313" key="12">
    <source>
        <dbReference type="EMBL" id="RGX10632.1"/>
    </source>
</evidence>
<dbReference type="InterPro" id="IPR023997">
    <property type="entry name" value="TonB-dep_OMP_SusC/RagA_CS"/>
</dbReference>
<comment type="similarity">
    <text evidence="8 9">Belongs to the TonB-dependent receptor family.</text>
</comment>
<dbReference type="SUPFAM" id="SSF49464">
    <property type="entry name" value="Carboxypeptidase regulatory domain-like"/>
    <property type="match status" value="1"/>
</dbReference>
<keyword evidence="3 8" id="KW-1134">Transmembrane beta strand</keyword>
<dbReference type="InterPro" id="IPR023996">
    <property type="entry name" value="TonB-dep_OMP_SusC/RagA"/>
</dbReference>
<dbReference type="Gene3D" id="2.170.130.10">
    <property type="entry name" value="TonB-dependent receptor, plug domain"/>
    <property type="match status" value="1"/>
</dbReference>
<dbReference type="Proteomes" id="UP000286031">
    <property type="component" value="Unassembled WGS sequence"/>
</dbReference>
<name>A0A413ESV4_BACOV</name>
<feature type="domain" description="TonB-dependent receptor-like beta-barrel" evidence="10">
    <location>
        <begin position="438"/>
        <end position="890"/>
    </location>
</feature>
<evidence type="ECO:0000256" key="7">
    <source>
        <dbReference type="ARBA" id="ARBA00023237"/>
    </source>
</evidence>
<evidence type="ECO:0000259" key="11">
    <source>
        <dbReference type="Pfam" id="PF07715"/>
    </source>
</evidence>
<dbReference type="PROSITE" id="PS52016">
    <property type="entry name" value="TONB_DEPENDENT_REC_3"/>
    <property type="match status" value="1"/>
</dbReference>
<evidence type="ECO:0000256" key="9">
    <source>
        <dbReference type="RuleBase" id="RU003357"/>
    </source>
</evidence>
<evidence type="ECO:0000256" key="1">
    <source>
        <dbReference type="ARBA" id="ARBA00004571"/>
    </source>
</evidence>
<dbReference type="Pfam" id="PF07715">
    <property type="entry name" value="Plug"/>
    <property type="match status" value="1"/>
</dbReference>
<evidence type="ECO:0000259" key="10">
    <source>
        <dbReference type="Pfam" id="PF00593"/>
    </source>
</evidence>
<evidence type="ECO:0000256" key="5">
    <source>
        <dbReference type="ARBA" id="ARBA00023077"/>
    </source>
</evidence>
<evidence type="ECO:0000256" key="8">
    <source>
        <dbReference type="PROSITE-ProRule" id="PRU01360"/>
    </source>
</evidence>
<dbReference type="InterPro" id="IPR039426">
    <property type="entry name" value="TonB-dep_rcpt-like"/>
</dbReference>
<dbReference type="InterPro" id="IPR000531">
    <property type="entry name" value="Beta-barrel_TonB"/>
</dbReference>
<gene>
    <name evidence="12" type="ORF">DWV35_09325</name>
</gene>
<reference evidence="12 13" key="1">
    <citation type="submission" date="2018-08" db="EMBL/GenBank/DDBJ databases">
        <title>A genome reference for cultivated species of the human gut microbiota.</title>
        <authorList>
            <person name="Zou Y."/>
            <person name="Xue W."/>
            <person name="Luo G."/>
        </authorList>
    </citation>
    <scope>NUCLEOTIDE SEQUENCE [LARGE SCALE GENOMIC DNA]</scope>
    <source>
        <strain evidence="12 13">AF04-46</strain>
    </source>
</reference>
<dbReference type="NCBIfam" id="TIGR04056">
    <property type="entry name" value="OMP_RagA_SusC"/>
    <property type="match status" value="1"/>
</dbReference>
<evidence type="ECO:0000256" key="6">
    <source>
        <dbReference type="ARBA" id="ARBA00023136"/>
    </source>
</evidence>
<dbReference type="Gene3D" id="2.60.40.1120">
    <property type="entry name" value="Carboxypeptidase-like, regulatory domain"/>
    <property type="match status" value="1"/>
</dbReference>
<dbReference type="InterPro" id="IPR012910">
    <property type="entry name" value="Plug_dom"/>
</dbReference>
<dbReference type="InterPro" id="IPR008969">
    <property type="entry name" value="CarboxyPept-like_regulatory"/>
</dbReference>
<organism evidence="12 13">
    <name type="scientific">Bacteroides ovatus</name>
    <dbReference type="NCBI Taxonomy" id="28116"/>
    <lineage>
        <taxon>Bacteria</taxon>
        <taxon>Pseudomonadati</taxon>
        <taxon>Bacteroidota</taxon>
        <taxon>Bacteroidia</taxon>
        <taxon>Bacteroidales</taxon>
        <taxon>Bacteroidaceae</taxon>
        <taxon>Bacteroides</taxon>
    </lineage>
</organism>
<evidence type="ECO:0000313" key="13">
    <source>
        <dbReference type="Proteomes" id="UP000286031"/>
    </source>
</evidence>